<sequence>VASPSKGPPVAPFIVFGVVMTLCSLPFLAQLGDFSVHSEMADLLAGDQRSLSSFEDADGQLANTLGDESVAVMVSLRADDVFAPQAISDIQSITNALMENTNFFHTFSLASPEVKPQFVVDWSQVQMVLGQRLKAHGLTNNHVVNLTELKVKLGKLVKGSLEHGPRLIEASGKVQSPNFGIVQKGLLKADILRRQAIVALDALSLANAVQLEWDKLKHDFRIPIKSLVPVIEAYLSADDNATRKAIYDLERKAHVEMGEIQRALMRQPGGDVVQFGLGSIFPKPLAEMSPEERNATKHW</sequence>
<gene>
    <name evidence="2" type="ORF">METZ01_LOCUS229040</name>
</gene>
<name>A0A382GM16_9ZZZZ</name>
<accession>A0A382GM16</accession>
<keyword evidence="1" id="KW-1133">Transmembrane helix</keyword>
<reference evidence="2" key="1">
    <citation type="submission" date="2018-05" db="EMBL/GenBank/DDBJ databases">
        <authorList>
            <person name="Lanie J.A."/>
            <person name="Ng W.-L."/>
            <person name="Kazmierczak K.M."/>
            <person name="Andrzejewski T.M."/>
            <person name="Davidsen T.M."/>
            <person name="Wayne K.J."/>
            <person name="Tettelin H."/>
            <person name="Glass J.I."/>
            <person name="Rusch D."/>
            <person name="Podicherti R."/>
            <person name="Tsui H.-C.T."/>
            <person name="Winkler M.E."/>
        </authorList>
    </citation>
    <scope>NUCLEOTIDE SEQUENCE</scope>
</reference>
<dbReference type="EMBL" id="UINC01056312">
    <property type="protein sequence ID" value="SVB76186.1"/>
    <property type="molecule type" value="Genomic_DNA"/>
</dbReference>
<feature type="transmembrane region" description="Helical" evidence="1">
    <location>
        <begin position="12"/>
        <end position="31"/>
    </location>
</feature>
<keyword evidence="1" id="KW-0812">Transmembrane</keyword>
<proteinExistence type="predicted"/>
<dbReference type="AlphaFoldDB" id="A0A382GM16"/>
<keyword evidence="1" id="KW-0472">Membrane</keyword>
<feature type="non-terminal residue" evidence="2">
    <location>
        <position position="1"/>
    </location>
</feature>
<organism evidence="2">
    <name type="scientific">marine metagenome</name>
    <dbReference type="NCBI Taxonomy" id="408172"/>
    <lineage>
        <taxon>unclassified sequences</taxon>
        <taxon>metagenomes</taxon>
        <taxon>ecological metagenomes</taxon>
    </lineage>
</organism>
<feature type="non-terminal residue" evidence="2">
    <location>
        <position position="299"/>
    </location>
</feature>
<evidence type="ECO:0000256" key="1">
    <source>
        <dbReference type="SAM" id="Phobius"/>
    </source>
</evidence>
<protein>
    <submittedName>
        <fullName evidence="2">Uncharacterized protein</fullName>
    </submittedName>
</protein>
<evidence type="ECO:0000313" key="2">
    <source>
        <dbReference type="EMBL" id="SVB76186.1"/>
    </source>
</evidence>